<dbReference type="PROSITE" id="PS51910">
    <property type="entry name" value="GH18_2"/>
    <property type="match status" value="1"/>
</dbReference>
<dbReference type="Proteomes" id="UP000032458">
    <property type="component" value="Unassembled WGS sequence"/>
</dbReference>
<evidence type="ECO:0000313" key="3">
    <source>
        <dbReference type="EMBL" id="KIZ15946.1"/>
    </source>
</evidence>
<dbReference type="PANTHER" id="PTHR42976">
    <property type="entry name" value="BIFUNCTIONAL CHITINASE/LYSOZYME-RELATED"/>
    <property type="match status" value="1"/>
</dbReference>
<dbReference type="SUPFAM" id="SSF51445">
    <property type="entry name" value="(Trans)glycosidases"/>
    <property type="match status" value="1"/>
</dbReference>
<dbReference type="CDD" id="cd06543">
    <property type="entry name" value="GH18_PF-ChiA-like"/>
    <property type="match status" value="1"/>
</dbReference>
<gene>
    <name evidence="3" type="ORF">SNA_22055</name>
</gene>
<keyword evidence="1" id="KW-0732">Signal</keyword>
<comment type="caution">
    <text evidence="3">The sequence shown here is derived from an EMBL/GenBank/DDBJ whole genome shotgun (WGS) entry which is preliminary data.</text>
</comment>
<evidence type="ECO:0000313" key="4">
    <source>
        <dbReference type="Proteomes" id="UP000032458"/>
    </source>
</evidence>
<dbReference type="InterPro" id="IPR001223">
    <property type="entry name" value="Glyco_hydro18_cat"/>
</dbReference>
<dbReference type="EMBL" id="JRKI01000029">
    <property type="protein sequence ID" value="KIZ15946.1"/>
    <property type="molecule type" value="Genomic_DNA"/>
</dbReference>
<feature type="signal peptide" evidence="1">
    <location>
        <begin position="1"/>
        <end position="40"/>
    </location>
</feature>
<sequence>MSSPARHGSRSRSRHMRGARRSTIGVVAAALIGGSTTAAAGAVPSDGPKAADAPQAVAPYLYNGWGNPPDPATVMDATGVKWFTLAFVLSGGTCDPQWDGSRPLTGGVDARTVDAIRAKGGDVVPSFGGANGNKLEQTCPDASALAGAYQKVIDAYGLKAIDIDIEGDAYDDPQVQQKTIDALKQVKAHHSGLTTYVTFPSAQDGPDDSMIKRAAGSGLAVDGWTIMPFDFGDAGGQDMGELTKKAAEGLKNTVKDAYGYRDDAAYRHSGISSMNGITDANEQVTPQNFEAIRAYAQEHHLARLTYWSANRDRPCPGPYPNDDTCSGVDQEPWQFTKIFAGYTG</sequence>
<evidence type="ECO:0000259" key="2">
    <source>
        <dbReference type="PROSITE" id="PS51910"/>
    </source>
</evidence>
<accession>A0A0D7CIR7</accession>
<evidence type="ECO:0000256" key="1">
    <source>
        <dbReference type="SAM" id="SignalP"/>
    </source>
</evidence>
<dbReference type="AlphaFoldDB" id="A0A0D7CIR7"/>
<feature type="chain" id="PRO_5038491162" evidence="1">
    <location>
        <begin position="41"/>
        <end position="344"/>
    </location>
</feature>
<dbReference type="GO" id="GO:0005975">
    <property type="term" value="P:carbohydrate metabolic process"/>
    <property type="evidence" value="ECO:0007669"/>
    <property type="project" value="InterPro"/>
</dbReference>
<dbReference type="Gene3D" id="3.20.20.80">
    <property type="entry name" value="Glycosidases"/>
    <property type="match status" value="1"/>
</dbReference>
<dbReference type="InterPro" id="IPR052750">
    <property type="entry name" value="GH18_Chitinase"/>
</dbReference>
<organism evidence="3 4">
    <name type="scientific">Streptomyces natalensis ATCC 27448</name>
    <dbReference type="NCBI Taxonomy" id="1240678"/>
    <lineage>
        <taxon>Bacteria</taxon>
        <taxon>Bacillati</taxon>
        <taxon>Actinomycetota</taxon>
        <taxon>Actinomycetes</taxon>
        <taxon>Kitasatosporales</taxon>
        <taxon>Streptomycetaceae</taxon>
        <taxon>Streptomyces</taxon>
    </lineage>
</organism>
<dbReference type="InterPro" id="IPR017853">
    <property type="entry name" value="GH"/>
</dbReference>
<reference evidence="3 4" key="1">
    <citation type="submission" date="2014-09" db="EMBL/GenBank/DDBJ databases">
        <title>Draft genome sequence of Streptomyces natalensis ATCC 27448, producer of the antifungal pimaricin.</title>
        <authorList>
            <person name="Mendes M.V."/>
            <person name="Beites T."/>
            <person name="Pires S."/>
            <person name="Santos C.L."/>
            <person name="Moradas-Ferreira P."/>
        </authorList>
    </citation>
    <scope>NUCLEOTIDE SEQUENCE [LARGE SCALE GENOMIC DNA]</scope>
    <source>
        <strain evidence="3 4">ATCC 27448</strain>
    </source>
</reference>
<feature type="domain" description="GH18" evidence="2">
    <location>
        <begin position="54"/>
        <end position="344"/>
    </location>
</feature>
<name>A0A0D7CIR7_9ACTN</name>
<dbReference type="PATRIC" id="fig|1240678.4.peg.4699"/>
<proteinExistence type="predicted"/>
<dbReference type="PANTHER" id="PTHR42976:SF1">
    <property type="entry name" value="GH18 DOMAIN-CONTAINING PROTEIN-RELATED"/>
    <property type="match status" value="1"/>
</dbReference>
<protein>
    <submittedName>
        <fullName evidence="3">Chitinase</fullName>
    </submittedName>
</protein>
<keyword evidence="4" id="KW-1185">Reference proteome</keyword>